<keyword evidence="6" id="KW-0138">CF(0)</keyword>
<dbReference type="InterPro" id="IPR000568">
    <property type="entry name" value="ATP_synth_F0_asu"/>
</dbReference>
<comment type="subcellular location">
    <subcellularLocation>
        <location evidence="2">Membrane</location>
        <topology evidence="2">Multi-pass membrane protein</topology>
    </subcellularLocation>
    <subcellularLocation>
        <location evidence="13">Mitochondrion inner membrane</location>
        <topology evidence="13">Multi-pass membrane protein</topology>
    </subcellularLocation>
</comment>
<feature type="transmembrane region" description="Helical" evidence="14">
    <location>
        <begin position="123"/>
        <end position="142"/>
    </location>
</feature>
<evidence type="ECO:0000256" key="8">
    <source>
        <dbReference type="ARBA" id="ARBA00022781"/>
    </source>
</evidence>
<dbReference type="SUPFAM" id="SSF81336">
    <property type="entry name" value="F1F0 ATP synthase subunit A"/>
    <property type="match status" value="1"/>
</dbReference>
<dbReference type="Gene3D" id="1.20.120.220">
    <property type="entry name" value="ATP synthase, F0 complex, subunit A"/>
    <property type="match status" value="1"/>
</dbReference>
<keyword evidence="9 14" id="KW-1133">Transmembrane helix</keyword>
<dbReference type="RefSeq" id="YP_010585969.1">
    <property type="nucleotide sequence ID" value="NC_069239.1"/>
</dbReference>
<dbReference type="PANTHER" id="PTHR11410">
    <property type="entry name" value="ATP SYNTHASE SUBUNIT A"/>
    <property type="match status" value="1"/>
</dbReference>
<keyword evidence="11 14" id="KW-0472">Membrane</keyword>
<evidence type="ECO:0000256" key="9">
    <source>
        <dbReference type="ARBA" id="ARBA00022989"/>
    </source>
</evidence>
<comment type="similarity">
    <text evidence="3">Belongs to the ATPase A chain family.</text>
</comment>
<dbReference type="NCBIfam" id="TIGR01131">
    <property type="entry name" value="ATP_synt_6_or_A"/>
    <property type="match status" value="1"/>
</dbReference>
<sequence>MMNNLFSMFDPSTSNNLSLNWLSSLMLMIMLPSIFWIIPNKFFFIKNLIIKFLLLELKINVKNNNFIMFFISIFIFILLNNFMGLFPYIFTSTSHLSLNLTISLPLWLSLMLYGWINNMNHMFIHLIPQSTPTLLMPFMVLIETTSNIIRPLTLSVRLTANMIAGHLLLTLLSSMKYNLNLSLIWILILLQIILLILEASVALIQAYVFMTLSSLYCSEIN</sequence>
<protein>
    <recommendedName>
        <fullName evidence="13">ATP synthase subunit a</fullName>
    </recommendedName>
</protein>
<dbReference type="PROSITE" id="PS00449">
    <property type="entry name" value="ATPASE_A"/>
    <property type="match status" value="1"/>
</dbReference>
<keyword evidence="7 14" id="KW-0812">Transmembrane</keyword>
<keyword evidence="5" id="KW-0813">Transport</keyword>
<dbReference type="AlphaFoldDB" id="A0A9E8LNM2"/>
<dbReference type="GeneID" id="77424848"/>
<dbReference type="PRINTS" id="PR00123">
    <property type="entry name" value="ATPASEA"/>
</dbReference>
<comment type="function">
    <text evidence="1">Mitochondrial membrane ATP synthase (F(1)F(0) ATP synthase or Complex V) produces ATP from ADP in the presence of a proton gradient across the membrane which is generated by electron transport complexes of the respiratory chain. F-type ATPases consist of two structural domains, F(1) - containing the extramembraneous catalytic core and F(0) - containing the membrane proton channel, linked together by a central stalk and a peripheral stalk. During catalysis, ATP synthesis in the catalytic domain of F(1) is coupled via a rotary mechanism of the central stalk subunits to proton translocation. Key component of the proton channel; it may play a direct role in the translocation of protons across the membrane.</text>
</comment>
<keyword evidence="8" id="KW-0375">Hydrogen ion transport</keyword>
<evidence type="ECO:0000256" key="2">
    <source>
        <dbReference type="ARBA" id="ARBA00004141"/>
    </source>
</evidence>
<evidence type="ECO:0000313" key="15">
    <source>
        <dbReference type="EMBL" id="UZZ43705.1"/>
    </source>
</evidence>
<reference evidence="15" key="2">
    <citation type="journal article" date="2022" name="Syst. Entomol.">
        <title>Massive gene rearrangements of mitochondrial genomes and implications for the phylogeny of Trichoptera (Insecta).</title>
        <authorList>
            <person name="Ge X."/>
            <person name="Peng L."/>
            <person name="Vogler A.P."/>
            <person name="Morse J.C."/>
            <person name="Yang L."/>
            <person name="Sun C."/>
            <person name="Wang B."/>
        </authorList>
    </citation>
    <scope>NUCLEOTIDE SEQUENCE</scope>
</reference>
<evidence type="ECO:0000256" key="1">
    <source>
        <dbReference type="ARBA" id="ARBA00002070"/>
    </source>
</evidence>
<accession>A0A9E8LNM2</accession>
<evidence type="ECO:0000256" key="3">
    <source>
        <dbReference type="ARBA" id="ARBA00006810"/>
    </source>
</evidence>
<dbReference type="EMBL" id="OL677997">
    <property type="protein sequence ID" value="UZZ43705.1"/>
    <property type="molecule type" value="Genomic_DNA"/>
</dbReference>
<feature type="transmembrane region" description="Helical" evidence="14">
    <location>
        <begin position="96"/>
        <end position="116"/>
    </location>
</feature>
<evidence type="ECO:0000256" key="10">
    <source>
        <dbReference type="ARBA" id="ARBA00023065"/>
    </source>
</evidence>
<dbReference type="GO" id="GO:0005743">
    <property type="term" value="C:mitochondrial inner membrane"/>
    <property type="evidence" value="ECO:0007669"/>
    <property type="project" value="UniProtKB-SubCell"/>
</dbReference>
<evidence type="ECO:0000256" key="12">
    <source>
        <dbReference type="ARBA" id="ARBA00023310"/>
    </source>
</evidence>
<feature type="transmembrane region" description="Helical" evidence="14">
    <location>
        <begin position="66"/>
        <end position="90"/>
    </location>
</feature>
<dbReference type="PANTHER" id="PTHR11410:SF0">
    <property type="entry name" value="ATP SYNTHASE SUBUNIT A"/>
    <property type="match status" value="1"/>
</dbReference>
<keyword evidence="15" id="KW-0496">Mitochondrion</keyword>
<geneLocation type="mitochondrion" evidence="15"/>
<evidence type="ECO:0000256" key="7">
    <source>
        <dbReference type="ARBA" id="ARBA00022692"/>
    </source>
</evidence>
<feature type="transmembrane region" description="Helical" evidence="14">
    <location>
        <begin position="20"/>
        <end position="45"/>
    </location>
</feature>
<evidence type="ECO:0000256" key="6">
    <source>
        <dbReference type="ARBA" id="ARBA00022547"/>
    </source>
</evidence>
<evidence type="ECO:0000256" key="11">
    <source>
        <dbReference type="ARBA" id="ARBA00023136"/>
    </source>
</evidence>
<keyword evidence="10" id="KW-0406">Ion transport</keyword>
<dbReference type="InterPro" id="IPR023011">
    <property type="entry name" value="ATP_synth_F0_asu_AS"/>
</dbReference>
<dbReference type="CDD" id="cd00310">
    <property type="entry name" value="ATP-synt_Fo_a_6"/>
    <property type="match status" value="1"/>
</dbReference>
<comment type="subunit">
    <text evidence="4">F-type ATPases have 2 components, CF(1) - the catalytic core - and CF(0) - the membrane proton channel. CF(1) has five subunits: alpha(3), beta(3), gamma(1), delta(1), epsilon(1). CF(0) has three main subunits: a, b and c.</text>
</comment>
<gene>
    <name evidence="15" type="primary">ATP6</name>
</gene>
<feature type="transmembrane region" description="Helical" evidence="14">
    <location>
        <begin position="184"/>
        <end position="208"/>
    </location>
</feature>
<dbReference type="InterPro" id="IPR045083">
    <property type="entry name" value="ATP_synth_F0_asu_bact/mt"/>
</dbReference>
<dbReference type="GO" id="GO:0045259">
    <property type="term" value="C:proton-transporting ATP synthase complex"/>
    <property type="evidence" value="ECO:0007669"/>
    <property type="project" value="UniProtKB-KW"/>
</dbReference>
<feature type="transmembrane region" description="Helical" evidence="14">
    <location>
        <begin position="154"/>
        <end position="172"/>
    </location>
</feature>
<dbReference type="Pfam" id="PF00119">
    <property type="entry name" value="ATP-synt_A"/>
    <property type="match status" value="1"/>
</dbReference>
<name>A0A9E8LNM2_9NEOP</name>
<reference evidence="15" key="1">
    <citation type="submission" date="2021-11" db="EMBL/GenBank/DDBJ databases">
        <authorList>
            <person name="Ge X.-Y."/>
            <person name="Peng L."/>
            <person name="Sun C.-H."/>
            <person name="Wang B.-X."/>
        </authorList>
    </citation>
    <scope>NUCLEOTIDE SEQUENCE</scope>
</reference>
<evidence type="ECO:0000256" key="13">
    <source>
        <dbReference type="RuleBase" id="RU004450"/>
    </source>
</evidence>
<keyword evidence="12" id="KW-0066">ATP synthesis</keyword>
<evidence type="ECO:0000256" key="5">
    <source>
        <dbReference type="ARBA" id="ARBA00022448"/>
    </source>
</evidence>
<evidence type="ECO:0000256" key="4">
    <source>
        <dbReference type="ARBA" id="ARBA00011648"/>
    </source>
</evidence>
<dbReference type="InterPro" id="IPR035908">
    <property type="entry name" value="F0_ATP_A_sf"/>
</dbReference>
<organism evidence="15">
    <name type="scientific">Abaria herringbona</name>
    <dbReference type="NCBI Taxonomy" id="2996732"/>
    <lineage>
        <taxon>Eukaryota</taxon>
        <taxon>Metazoa</taxon>
        <taxon>Ecdysozoa</taxon>
        <taxon>Arthropoda</taxon>
        <taxon>Hexapoda</taxon>
        <taxon>Insecta</taxon>
        <taxon>Pterygota</taxon>
        <taxon>Neoptera</taxon>
        <taxon>Endopterygota</taxon>
        <taxon>Trichoptera</taxon>
        <taxon>Annulipalpia</taxon>
        <taxon>Psychomyioidea</taxon>
        <taxon>Xiphocentronidae</taxon>
        <taxon>Xiphocentroninae</taxon>
        <taxon>Abaria</taxon>
    </lineage>
</organism>
<proteinExistence type="inferred from homology"/>
<dbReference type="CTD" id="4508"/>
<evidence type="ECO:0000256" key="14">
    <source>
        <dbReference type="SAM" id="Phobius"/>
    </source>
</evidence>
<dbReference type="GO" id="GO:0046933">
    <property type="term" value="F:proton-transporting ATP synthase activity, rotational mechanism"/>
    <property type="evidence" value="ECO:0007669"/>
    <property type="project" value="TreeGrafter"/>
</dbReference>